<gene>
    <name evidence="3" type="ORF">TELCIR_01747</name>
</gene>
<proteinExistence type="predicted"/>
<keyword evidence="4" id="KW-1185">Reference proteome</keyword>
<evidence type="ECO:0000313" key="3">
    <source>
        <dbReference type="EMBL" id="PIO76179.1"/>
    </source>
</evidence>
<dbReference type="OrthoDB" id="5875880at2759"/>
<organism evidence="3 4">
    <name type="scientific">Teladorsagia circumcincta</name>
    <name type="common">Brown stomach worm</name>
    <name type="synonym">Ostertagia circumcincta</name>
    <dbReference type="NCBI Taxonomy" id="45464"/>
    <lineage>
        <taxon>Eukaryota</taxon>
        <taxon>Metazoa</taxon>
        <taxon>Ecdysozoa</taxon>
        <taxon>Nematoda</taxon>
        <taxon>Chromadorea</taxon>
        <taxon>Rhabditida</taxon>
        <taxon>Rhabditina</taxon>
        <taxon>Rhabditomorpha</taxon>
        <taxon>Strongyloidea</taxon>
        <taxon>Trichostrongylidae</taxon>
        <taxon>Teladorsagia</taxon>
    </lineage>
</organism>
<evidence type="ECO:0000259" key="2">
    <source>
        <dbReference type="Pfam" id="PF13843"/>
    </source>
</evidence>
<feature type="compositionally biased region" description="Acidic residues" evidence="1">
    <location>
        <begin position="14"/>
        <end position="26"/>
    </location>
</feature>
<feature type="domain" description="PiggyBac transposable element-derived protein" evidence="2">
    <location>
        <begin position="57"/>
        <end position="135"/>
    </location>
</feature>
<name>A0A2G9V102_TELCI</name>
<dbReference type="EMBL" id="KZ345072">
    <property type="protein sequence ID" value="PIO76179.1"/>
    <property type="molecule type" value="Genomic_DNA"/>
</dbReference>
<reference evidence="3 4" key="1">
    <citation type="submission" date="2015-09" db="EMBL/GenBank/DDBJ databases">
        <title>Draft genome of the parasitic nematode Teladorsagia circumcincta isolate WARC Sus (inbred).</title>
        <authorList>
            <person name="Mitreva M."/>
        </authorList>
    </citation>
    <scope>NUCLEOTIDE SEQUENCE [LARGE SCALE GENOMIC DNA]</scope>
    <source>
        <strain evidence="3 4">S</strain>
    </source>
</reference>
<feature type="region of interest" description="Disordered" evidence="1">
    <location>
        <begin position="1"/>
        <end position="28"/>
    </location>
</feature>
<dbReference type="AlphaFoldDB" id="A0A2G9V102"/>
<dbReference type="InterPro" id="IPR029526">
    <property type="entry name" value="PGBD"/>
</dbReference>
<dbReference type="Proteomes" id="UP000230423">
    <property type="component" value="Unassembled WGS sequence"/>
</dbReference>
<dbReference type="Pfam" id="PF13843">
    <property type="entry name" value="DDE_Tnp_1_7"/>
    <property type="match status" value="1"/>
</dbReference>
<evidence type="ECO:0000313" key="4">
    <source>
        <dbReference type="Proteomes" id="UP000230423"/>
    </source>
</evidence>
<evidence type="ECO:0000256" key="1">
    <source>
        <dbReference type="SAM" id="MobiDB-lite"/>
    </source>
</evidence>
<protein>
    <recommendedName>
        <fullName evidence="2">PiggyBac transposable element-derived protein domain-containing protein</fullName>
    </recommendedName>
</protein>
<accession>A0A2G9V102</accession>
<sequence length="138" mass="16087">MKRAPDGLLADAVESSDDEDSEEESDAGWSSIIVQPNVVPFTGDSGIQNDDVYSFTNPMSFYKFFMTDELVNLVIEESNRHESAKYPNWSLLEEQEFYLAICFHMSIEKRSNLKEYWSTRLLYSDLAARMTRNRFIRF</sequence>